<proteinExistence type="inferred from homology"/>
<keyword evidence="3" id="KW-0812">Transmembrane</keyword>
<dbReference type="Pfam" id="PF00106">
    <property type="entry name" value="adh_short"/>
    <property type="match status" value="1"/>
</dbReference>
<sequence>MFILLQYLFYFALTIISILIGLKLFFQPVKRTCKCTARLDGKVVLVTGGNSGIGLETARDMAGRGAKVIIASRNEKKSEAAVRDIISTTGNKNVEYRHLDLGKFKSIREFAEDINKNEERLDILVNNSGVGGLDNVLTEDNIDIVMQVNYFGHVLLTNLLLKKMEASAPSRIVNVSSNLHHIAYLKVDNLRENNVFTHVIRYGNSKLCIILWTKALAKKLPKGITTFSLHPGVVKTDVFLNLTYVIRVVVLTVIGLLFKTPVEGAQTTIHVCVAPNIEETSGGFYKECRLTAASRQARDSDFAEKVFNESMKVLDVAK</sequence>
<evidence type="ECO:0000313" key="4">
    <source>
        <dbReference type="EMBL" id="CAK1543594.1"/>
    </source>
</evidence>
<evidence type="ECO:0000313" key="5">
    <source>
        <dbReference type="Proteomes" id="UP001497472"/>
    </source>
</evidence>
<dbReference type="InterPro" id="IPR002347">
    <property type="entry name" value="SDR_fam"/>
</dbReference>
<reference evidence="4 5" key="1">
    <citation type="submission" date="2023-11" db="EMBL/GenBank/DDBJ databases">
        <authorList>
            <person name="Okamura Y."/>
        </authorList>
    </citation>
    <scope>NUCLEOTIDE SEQUENCE [LARGE SCALE GENOMIC DNA]</scope>
</reference>
<keyword evidence="3" id="KW-1133">Transmembrane helix</keyword>
<dbReference type="PANTHER" id="PTHR43157">
    <property type="entry name" value="PHOSPHATIDYLINOSITOL-GLYCAN BIOSYNTHESIS CLASS F PROTEIN-RELATED"/>
    <property type="match status" value="1"/>
</dbReference>
<keyword evidence="5" id="KW-1185">Reference proteome</keyword>
<dbReference type="SUPFAM" id="SSF51735">
    <property type="entry name" value="NAD(P)-binding Rossmann-fold domains"/>
    <property type="match status" value="1"/>
</dbReference>
<dbReference type="AlphaFoldDB" id="A0AAV1J2H7"/>
<dbReference type="GO" id="GO:0016491">
    <property type="term" value="F:oxidoreductase activity"/>
    <property type="evidence" value="ECO:0007669"/>
    <property type="project" value="UniProtKB-KW"/>
</dbReference>
<evidence type="ECO:0008006" key="6">
    <source>
        <dbReference type="Google" id="ProtNLM"/>
    </source>
</evidence>
<dbReference type="PRINTS" id="PR00081">
    <property type="entry name" value="GDHRDH"/>
</dbReference>
<evidence type="ECO:0000256" key="3">
    <source>
        <dbReference type="SAM" id="Phobius"/>
    </source>
</evidence>
<name>A0AAV1J2H7_9NEOP</name>
<comment type="caution">
    <text evidence="4">The sequence shown here is derived from an EMBL/GenBank/DDBJ whole genome shotgun (WGS) entry which is preliminary data.</text>
</comment>
<dbReference type="PRINTS" id="PR00080">
    <property type="entry name" value="SDRFAMILY"/>
</dbReference>
<protein>
    <recommendedName>
        <fullName evidence="6">Retinol dehydrogenase 11</fullName>
    </recommendedName>
</protein>
<dbReference type="PANTHER" id="PTHR43157:SF31">
    <property type="entry name" value="PHOSPHATIDYLINOSITOL-GLYCAN BIOSYNTHESIS CLASS F PROTEIN"/>
    <property type="match status" value="1"/>
</dbReference>
<keyword evidence="3" id="KW-0472">Membrane</keyword>
<dbReference type="CDD" id="cd05327">
    <property type="entry name" value="retinol-DH_like_SDR_c_like"/>
    <property type="match status" value="1"/>
</dbReference>
<feature type="transmembrane region" description="Helical" evidence="3">
    <location>
        <begin position="7"/>
        <end position="26"/>
    </location>
</feature>
<comment type="similarity">
    <text evidence="2">Belongs to the short-chain dehydrogenases/reductases (SDR) family.</text>
</comment>
<dbReference type="InterPro" id="IPR036291">
    <property type="entry name" value="NAD(P)-bd_dom_sf"/>
</dbReference>
<organism evidence="4 5">
    <name type="scientific">Leptosia nina</name>
    <dbReference type="NCBI Taxonomy" id="320188"/>
    <lineage>
        <taxon>Eukaryota</taxon>
        <taxon>Metazoa</taxon>
        <taxon>Ecdysozoa</taxon>
        <taxon>Arthropoda</taxon>
        <taxon>Hexapoda</taxon>
        <taxon>Insecta</taxon>
        <taxon>Pterygota</taxon>
        <taxon>Neoptera</taxon>
        <taxon>Endopterygota</taxon>
        <taxon>Lepidoptera</taxon>
        <taxon>Glossata</taxon>
        <taxon>Ditrysia</taxon>
        <taxon>Papilionoidea</taxon>
        <taxon>Pieridae</taxon>
        <taxon>Pierinae</taxon>
        <taxon>Leptosia</taxon>
    </lineage>
</organism>
<gene>
    <name evidence="4" type="ORF">LNINA_LOCUS3401</name>
</gene>
<accession>A0AAV1J2H7</accession>
<dbReference type="Proteomes" id="UP001497472">
    <property type="component" value="Unassembled WGS sequence"/>
</dbReference>
<dbReference type="Gene3D" id="3.40.50.720">
    <property type="entry name" value="NAD(P)-binding Rossmann-like Domain"/>
    <property type="match status" value="1"/>
</dbReference>
<dbReference type="EMBL" id="CAVLEF010000004">
    <property type="protein sequence ID" value="CAK1543594.1"/>
    <property type="molecule type" value="Genomic_DNA"/>
</dbReference>
<keyword evidence="1" id="KW-0560">Oxidoreductase</keyword>
<evidence type="ECO:0000256" key="2">
    <source>
        <dbReference type="RuleBase" id="RU000363"/>
    </source>
</evidence>
<evidence type="ECO:0000256" key="1">
    <source>
        <dbReference type="ARBA" id="ARBA00023002"/>
    </source>
</evidence>